<keyword evidence="2" id="KW-0031">Aminopeptidase</keyword>
<keyword evidence="4" id="KW-0378">Hydrolase</keyword>
<evidence type="ECO:0000256" key="7">
    <source>
        <dbReference type="ARBA" id="ARBA00050021"/>
    </source>
</evidence>
<dbReference type="Gene3D" id="3.40.630.10">
    <property type="entry name" value="Zn peptidases"/>
    <property type="match status" value="1"/>
</dbReference>
<reference evidence="11 12" key="1">
    <citation type="submission" date="2020-11" db="EMBL/GenBank/DDBJ databases">
        <title>A novel isolate from a Black sea contaminated sediment with potential to produce alkanes: Plantactinospora alkalitolerans sp. nov.</title>
        <authorList>
            <person name="Carro L."/>
            <person name="Veyisoglu A."/>
            <person name="Guven K."/>
            <person name="Schumann P."/>
            <person name="Klenk H.-P."/>
            <person name="Sahin N."/>
        </authorList>
    </citation>
    <scope>NUCLEOTIDE SEQUENCE [LARGE SCALE GENOMIC DNA]</scope>
    <source>
        <strain evidence="11 12">S1510</strain>
    </source>
</reference>
<keyword evidence="12" id="KW-1185">Reference proteome</keyword>
<dbReference type="InterPro" id="IPR043472">
    <property type="entry name" value="Macro_dom-like"/>
</dbReference>
<dbReference type="RefSeq" id="WP_196203582.1">
    <property type="nucleotide sequence ID" value="NZ_JADPUN010000214.1"/>
</dbReference>
<dbReference type="Gene3D" id="3.40.220.10">
    <property type="entry name" value="Leucine Aminopeptidase, subunit E, domain 1"/>
    <property type="match status" value="1"/>
</dbReference>
<dbReference type="PANTHER" id="PTHR11963">
    <property type="entry name" value="LEUCINE AMINOPEPTIDASE-RELATED"/>
    <property type="match status" value="1"/>
</dbReference>
<evidence type="ECO:0000256" key="8">
    <source>
        <dbReference type="ARBA" id="ARBA00050061"/>
    </source>
</evidence>
<comment type="function">
    <text evidence="6">Presumably involved in the processing and regular turnover of intracellular proteins. Catalyzes the removal of unsubstituted N-terminal amino acids from various peptides.</text>
</comment>
<dbReference type="InterPro" id="IPR008283">
    <property type="entry name" value="Peptidase_M17_N"/>
</dbReference>
<sequence length="267" mass="26648">MTALTVSATPAASLPADCIVIGVAKCPKGPMLAPGAAAVTEAFDGTLAELLGTLGVTGAEGEAFKLPAPAGIEARLVLAVGLGDAADNNTGCDTEALRRAAGVATRVLAGVGTVALALPAGTVEAVEAVAVAVGGLLGAYAFTAYRTTDHAAAPVRELAILVNRDGRTDAEAAVRRAGVLGQELNWARDLVNTPANDLHPESFAAAVVTAGREHGLAVEVLDEEALAAGAFGGILGVGQGSARPPRLVRIAHTHPEAKVSLTPREPA</sequence>
<feature type="domain" description="Cytosol aminopeptidase" evidence="9">
    <location>
        <begin position="185"/>
        <end position="256"/>
    </location>
</feature>
<evidence type="ECO:0000256" key="2">
    <source>
        <dbReference type="ARBA" id="ARBA00022438"/>
    </source>
</evidence>
<evidence type="ECO:0000256" key="6">
    <source>
        <dbReference type="ARBA" id="ARBA00049972"/>
    </source>
</evidence>
<evidence type="ECO:0000313" key="11">
    <source>
        <dbReference type="EMBL" id="MBF9132042.1"/>
    </source>
</evidence>
<organism evidence="11 12">
    <name type="scientific">Plantactinospora alkalitolerans</name>
    <dbReference type="NCBI Taxonomy" id="2789879"/>
    <lineage>
        <taxon>Bacteria</taxon>
        <taxon>Bacillati</taxon>
        <taxon>Actinomycetota</taxon>
        <taxon>Actinomycetes</taxon>
        <taxon>Micromonosporales</taxon>
        <taxon>Micromonosporaceae</taxon>
        <taxon>Plantactinospora</taxon>
    </lineage>
</organism>
<evidence type="ECO:0000259" key="10">
    <source>
        <dbReference type="Pfam" id="PF02789"/>
    </source>
</evidence>
<evidence type="ECO:0000256" key="1">
    <source>
        <dbReference type="ARBA" id="ARBA00009528"/>
    </source>
</evidence>
<feature type="domain" description="Peptidase M17 leucyl aminopeptidase N-terminal" evidence="10">
    <location>
        <begin position="20"/>
        <end position="148"/>
    </location>
</feature>
<evidence type="ECO:0000313" key="12">
    <source>
        <dbReference type="Proteomes" id="UP000638560"/>
    </source>
</evidence>
<evidence type="ECO:0000259" key="9">
    <source>
        <dbReference type="Pfam" id="PF00883"/>
    </source>
</evidence>
<keyword evidence="3" id="KW-0645">Protease</keyword>
<dbReference type="EMBL" id="JADPUN010000214">
    <property type="protein sequence ID" value="MBF9132042.1"/>
    <property type="molecule type" value="Genomic_DNA"/>
</dbReference>
<dbReference type="Pfam" id="PF00883">
    <property type="entry name" value="Peptidase_M17"/>
    <property type="match status" value="1"/>
</dbReference>
<dbReference type="Pfam" id="PF02789">
    <property type="entry name" value="Peptidase_M17_N"/>
    <property type="match status" value="1"/>
</dbReference>
<dbReference type="InterPro" id="IPR011356">
    <property type="entry name" value="Leucine_aapep/pepB"/>
</dbReference>
<dbReference type="InterPro" id="IPR000819">
    <property type="entry name" value="Peptidase_M17_C"/>
</dbReference>
<dbReference type="Proteomes" id="UP000638560">
    <property type="component" value="Unassembled WGS sequence"/>
</dbReference>
<evidence type="ECO:0000256" key="4">
    <source>
        <dbReference type="ARBA" id="ARBA00022801"/>
    </source>
</evidence>
<dbReference type="PANTHER" id="PTHR11963:SF23">
    <property type="entry name" value="CYTOSOL AMINOPEPTIDASE"/>
    <property type="match status" value="1"/>
</dbReference>
<dbReference type="SUPFAM" id="SSF52949">
    <property type="entry name" value="Macro domain-like"/>
    <property type="match status" value="1"/>
</dbReference>
<evidence type="ECO:0000256" key="3">
    <source>
        <dbReference type="ARBA" id="ARBA00022670"/>
    </source>
</evidence>
<name>A0ABS0H1N0_9ACTN</name>
<dbReference type="SUPFAM" id="SSF53187">
    <property type="entry name" value="Zn-dependent exopeptidases"/>
    <property type="match status" value="1"/>
</dbReference>
<evidence type="ECO:0000256" key="5">
    <source>
        <dbReference type="ARBA" id="ARBA00033172"/>
    </source>
</evidence>
<accession>A0ABS0H1N0</accession>
<comment type="caution">
    <text evidence="11">The sequence shown here is derived from an EMBL/GenBank/DDBJ whole genome shotgun (WGS) entry which is preliminary data.</text>
</comment>
<comment type="similarity">
    <text evidence="1">Belongs to the peptidase M17 family.</text>
</comment>
<gene>
    <name evidence="11" type="ORF">I0C86_24210</name>
</gene>
<proteinExistence type="inferred from homology"/>
<protein>
    <recommendedName>
        <fullName evidence="7">Probable cytosol aminopeptidase</fullName>
    </recommendedName>
    <alternativeName>
        <fullName evidence="8">Leucine aminopeptidase</fullName>
    </alternativeName>
    <alternativeName>
        <fullName evidence="5">Leucyl aminopeptidase</fullName>
    </alternativeName>
</protein>